<dbReference type="Gene3D" id="3.40.50.620">
    <property type="entry name" value="HUPs"/>
    <property type="match status" value="1"/>
</dbReference>
<evidence type="ECO:0000256" key="1">
    <source>
        <dbReference type="ARBA" id="ARBA00004726"/>
    </source>
</evidence>
<feature type="region of interest" description="Disordered" evidence="13">
    <location>
        <begin position="370"/>
        <end position="396"/>
    </location>
</feature>
<dbReference type="SUPFAM" id="SSF52402">
    <property type="entry name" value="Adenine nucleotide alpha hydrolases-like"/>
    <property type="match status" value="1"/>
</dbReference>
<keyword evidence="3" id="KW-0285">Flavoprotein</keyword>
<dbReference type="GO" id="GO:0006747">
    <property type="term" value="P:FAD biosynthetic process"/>
    <property type="evidence" value="ECO:0007669"/>
    <property type="project" value="TreeGrafter"/>
</dbReference>
<organism evidence="15 16">
    <name type="scientific">Trametes cubensis</name>
    <dbReference type="NCBI Taxonomy" id="1111947"/>
    <lineage>
        <taxon>Eukaryota</taxon>
        <taxon>Fungi</taxon>
        <taxon>Dikarya</taxon>
        <taxon>Basidiomycota</taxon>
        <taxon>Agaricomycotina</taxon>
        <taxon>Agaricomycetes</taxon>
        <taxon>Polyporales</taxon>
        <taxon>Polyporaceae</taxon>
        <taxon>Trametes</taxon>
    </lineage>
</organism>
<keyword evidence="6" id="KW-0548">Nucleotidyltransferase</keyword>
<keyword evidence="8" id="KW-0274">FAD</keyword>
<dbReference type="EC" id="2.7.7.2" evidence="2"/>
<gene>
    <name evidence="15" type="ORF">ONZ51_g11248</name>
</gene>
<evidence type="ECO:0000256" key="5">
    <source>
        <dbReference type="ARBA" id="ARBA00022679"/>
    </source>
</evidence>
<keyword evidence="5" id="KW-0808">Transferase</keyword>
<dbReference type="PANTHER" id="PTHR23293:SF9">
    <property type="entry name" value="FAD SYNTHASE"/>
    <property type="match status" value="1"/>
</dbReference>
<dbReference type="InterPro" id="IPR014729">
    <property type="entry name" value="Rossmann-like_a/b/a_fold"/>
</dbReference>
<evidence type="ECO:0000256" key="2">
    <source>
        <dbReference type="ARBA" id="ARBA00012393"/>
    </source>
</evidence>
<keyword evidence="7" id="KW-0547">Nucleotide-binding</keyword>
<keyword evidence="9" id="KW-0067">ATP-binding</keyword>
<dbReference type="Pfam" id="PF01507">
    <property type="entry name" value="PAPS_reduct"/>
    <property type="match status" value="1"/>
</dbReference>
<comment type="caution">
    <text evidence="15">The sequence shown here is derived from an EMBL/GenBank/DDBJ whole genome shotgun (WGS) entry which is preliminary data.</text>
</comment>
<evidence type="ECO:0000256" key="4">
    <source>
        <dbReference type="ARBA" id="ARBA00022643"/>
    </source>
</evidence>
<reference evidence="15" key="1">
    <citation type="submission" date="2022-11" db="EMBL/GenBank/DDBJ databases">
        <title>Genome Sequence of Cubamyces cubensis.</title>
        <authorList>
            <person name="Buettner E."/>
        </authorList>
    </citation>
    <scope>NUCLEOTIDE SEQUENCE</scope>
    <source>
        <strain evidence="15">MPL-01</strain>
    </source>
</reference>
<accession>A0AAD7TII1</accession>
<comment type="pathway">
    <text evidence="1">Cofactor biosynthesis; FAD biosynthesis; FAD from FMN: step 1/1.</text>
</comment>
<evidence type="ECO:0000259" key="14">
    <source>
        <dbReference type="Pfam" id="PF01507"/>
    </source>
</evidence>
<feature type="region of interest" description="Disordered" evidence="13">
    <location>
        <begin position="246"/>
        <end position="285"/>
    </location>
</feature>
<dbReference type="PANTHER" id="PTHR23293">
    <property type="entry name" value="FAD SYNTHETASE-RELATED FMN ADENYLYLTRANSFERASE"/>
    <property type="match status" value="1"/>
</dbReference>
<dbReference type="AlphaFoldDB" id="A0AAD7TII1"/>
<evidence type="ECO:0000256" key="10">
    <source>
        <dbReference type="ARBA" id="ARBA00031145"/>
    </source>
</evidence>
<dbReference type="InterPro" id="IPR002500">
    <property type="entry name" value="PAPS_reduct_dom"/>
</dbReference>
<evidence type="ECO:0000256" key="6">
    <source>
        <dbReference type="ARBA" id="ARBA00022695"/>
    </source>
</evidence>
<dbReference type="EMBL" id="JAPEVG010000514">
    <property type="protein sequence ID" value="KAJ8461901.1"/>
    <property type="molecule type" value="Genomic_DNA"/>
</dbReference>
<evidence type="ECO:0000256" key="9">
    <source>
        <dbReference type="ARBA" id="ARBA00022840"/>
    </source>
</evidence>
<evidence type="ECO:0000256" key="3">
    <source>
        <dbReference type="ARBA" id="ARBA00022630"/>
    </source>
</evidence>
<sequence>MQEADYAAIAQAVYAFAERDDPLAKLVKEALHVIDEAFDTWGEDRVSLSFNGGKDCTVLLHLVAGSLGRRAHSQKPLKPLAAVYIPVPSPFPQLEAFIEDAVKAYHLDLFHCPHPDGPNFPVETVATPGSVAAPVQDLPKHVKGGEGMRRALELYKDRFPHIEAILIGTRRGDPHGARLSFQNPTDPNWPRFMRVNPIINWSYADVWAYLKMFNVPYCTLYDQGYTSLGSTYNTFPNPALRVSPNHPCGRCGQPSPPNGVATSSSPVPIPAANGYPASDEKKTRQTLPDSFTLLNSDPNAMCTVDDLPSDSLPHVSTLIHIAGIPAQQCEAPPDNVLSGRLDAMGPEKPPSTCRCGTQYRPAYELMDGELERAGRAGGAAPPGPDAATVLHNSPEA</sequence>
<name>A0AAD7TII1_9APHY</name>
<dbReference type="GO" id="GO:0005524">
    <property type="term" value="F:ATP binding"/>
    <property type="evidence" value="ECO:0007669"/>
    <property type="project" value="UniProtKB-KW"/>
</dbReference>
<protein>
    <recommendedName>
        <fullName evidence="2">FAD synthase</fullName>
        <ecNumber evidence="2">2.7.7.2</ecNumber>
    </recommendedName>
    <alternativeName>
        <fullName evidence="10">FAD pyrophosphorylase</fullName>
    </alternativeName>
    <alternativeName>
        <fullName evidence="11">FMN adenylyltransferase</fullName>
    </alternativeName>
</protein>
<dbReference type="CDD" id="cd23948">
    <property type="entry name" value="FAD_synthase"/>
    <property type="match status" value="1"/>
</dbReference>
<evidence type="ECO:0000256" key="12">
    <source>
        <dbReference type="ARBA" id="ARBA00049494"/>
    </source>
</evidence>
<evidence type="ECO:0000256" key="8">
    <source>
        <dbReference type="ARBA" id="ARBA00022827"/>
    </source>
</evidence>
<evidence type="ECO:0000256" key="7">
    <source>
        <dbReference type="ARBA" id="ARBA00022741"/>
    </source>
</evidence>
<dbReference type="GO" id="GO:0003919">
    <property type="term" value="F:FMN adenylyltransferase activity"/>
    <property type="evidence" value="ECO:0007669"/>
    <property type="project" value="UniProtKB-EC"/>
</dbReference>
<feature type="domain" description="Phosphoadenosine phosphosulphate reductase" evidence="14">
    <location>
        <begin position="46"/>
        <end position="234"/>
    </location>
</feature>
<comment type="catalytic activity">
    <reaction evidence="12">
        <text>FMN + ATP + H(+) = FAD + diphosphate</text>
        <dbReference type="Rhea" id="RHEA:17237"/>
        <dbReference type="ChEBI" id="CHEBI:15378"/>
        <dbReference type="ChEBI" id="CHEBI:30616"/>
        <dbReference type="ChEBI" id="CHEBI:33019"/>
        <dbReference type="ChEBI" id="CHEBI:57692"/>
        <dbReference type="ChEBI" id="CHEBI:58210"/>
        <dbReference type="EC" id="2.7.7.2"/>
    </reaction>
</comment>
<evidence type="ECO:0000313" key="16">
    <source>
        <dbReference type="Proteomes" id="UP001215151"/>
    </source>
</evidence>
<proteinExistence type="predicted"/>
<evidence type="ECO:0000313" key="15">
    <source>
        <dbReference type="EMBL" id="KAJ8461901.1"/>
    </source>
</evidence>
<keyword evidence="4" id="KW-0288">FMN</keyword>
<keyword evidence="16" id="KW-1185">Reference proteome</keyword>
<evidence type="ECO:0000256" key="13">
    <source>
        <dbReference type="SAM" id="MobiDB-lite"/>
    </source>
</evidence>
<evidence type="ECO:0000256" key="11">
    <source>
        <dbReference type="ARBA" id="ARBA00031871"/>
    </source>
</evidence>
<dbReference type="Proteomes" id="UP001215151">
    <property type="component" value="Unassembled WGS sequence"/>
</dbReference>